<comment type="similarity">
    <text evidence="1">Belongs to the AHA1 family.</text>
</comment>
<feature type="domain" description="Activator of Hsp90 ATPase homologue 1/2-like C-terminal" evidence="2">
    <location>
        <begin position="14"/>
        <end position="123"/>
    </location>
</feature>
<evidence type="ECO:0000259" key="2">
    <source>
        <dbReference type="Pfam" id="PF08327"/>
    </source>
</evidence>
<dbReference type="Gene3D" id="3.30.530.20">
    <property type="match status" value="1"/>
</dbReference>
<evidence type="ECO:0000313" key="3">
    <source>
        <dbReference type="EMBL" id="MBT1702161.1"/>
    </source>
</evidence>
<dbReference type="Proteomes" id="UP000772618">
    <property type="component" value="Unassembled WGS sequence"/>
</dbReference>
<dbReference type="InterPro" id="IPR023393">
    <property type="entry name" value="START-like_dom_sf"/>
</dbReference>
<dbReference type="Pfam" id="PF08327">
    <property type="entry name" value="AHSA1"/>
    <property type="match status" value="1"/>
</dbReference>
<keyword evidence="4" id="KW-1185">Reference proteome</keyword>
<protein>
    <submittedName>
        <fullName evidence="3">SRPBCC domain-containing protein</fullName>
    </submittedName>
</protein>
<evidence type="ECO:0000313" key="4">
    <source>
        <dbReference type="Proteomes" id="UP000772618"/>
    </source>
</evidence>
<dbReference type="RefSeq" id="WP_254151905.1">
    <property type="nucleotide sequence ID" value="NZ_JAHESD010000004.1"/>
</dbReference>
<accession>A0ABS5VM23</accession>
<dbReference type="SUPFAM" id="SSF55961">
    <property type="entry name" value="Bet v1-like"/>
    <property type="match status" value="1"/>
</dbReference>
<comment type="caution">
    <text evidence="3">The sequence shown here is derived from an EMBL/GenBank/DDBJ whole genome shotgun (WGS) entry which is preliminary data.</text>
</comment>
<proteinExistence type="inferred from homology"/>
<dbReference type="InterPro" id="IPR013538">
    <property type="entry name" value="ASHA1/2-like_C"/>
</dbReference>
<sequence>MVKDLIVTRSITLNASPERVWEALTHPGMTKQYMYGEVSCDWQEGSKIFWKANNEHGKEVQQKGEVLRIVPGKLLSYALYDPEIHLEDKIEQYMHITYEIIQKRDFTELLVTVDNLGGSDAIADQVVEMLDFEVLPKIKSLVETTL</sequence>
<organism evidence="3 4">
    <name type="scientific">Chryseosolibacter indicus</name>
    <dbReference type="NCBI Taxonomy" id="2782351"/>
    <lineage>
        <taxon>Bacteria</taxon>
        <taxon>Pseudomonadati</taxon>
        <taxon>Bacteroidota</taxon>
        <taxon>Cytophagia</taxon>
        <taxon>Cytophagales</taxon>
        <taxon>Chryseotaleaceae</taxon>
        <taxon>Chryseosolibacter</taxon>
    </lineage>
</organism>
<name>A0ABS5VM23_9BACT</name>
<gene>
    <name evidence="3" type="ORF">KK060_02665</name>
</gene>
<reference evidence="3 4" key="1">
    <citation type="submission" date="2021-05" db="EMBL/GenBank/DDBJ databases">
        <title>A Polyphasic approach of four new species of the genus Ohtaekwangia: Ohtaekwangia histidinii sp. nov., Ohtaekwangia cretensis sp. nov., Ohtaekwangia indiensis sp. nov., Ohtaekwangia reichenbachii sp. nov. from diverse environment.</title>
        <authorList>
            <person name="Octaviana S."/>
        </authorList>
    </citation>
    <scope>NUCLEOTIDE SEQUENCE [LARGE SCALE GENOMIC DNA]</scope>
    <source>
        <strain evidence="3 4">PWU20</strain>
    </source>
</reference>
<evidence type="ECO:0000256" key="1">
    <source>
        <dbReference type="ARBA" id="ARBA00006817"/>
    </source>
</evidence>
<dbReference type="EMBL" id="JAHESD010000004">
    <property type="protein sequence ID" value="MBT1702161.1"/>
    <property type="molecule type" value="Genomic_DNA"/>
</dbReference>